<evidence type="ECO:0000313" key="2">
    <source>
        <dbReference type="Proteomes" id="UP001185254"/>
    </source>
</evidence>
<comment type="caution">
    <text evidence="1">The sequence shown here is derived from an EMBL/GenBank/DDBJ whole genome shotgun (WGS) entry which is preliminary data.</text>
</comment>
<accession>A0ABU1KUS4</accession>
<dbReference type="RefSeq" id="WP_310065748.1">
    <property type="nucleotide sequence ID" value="NZ_JAVDQN010000001.1"/>
</dbReference>
<keyword evidence="2" id="KW-1185">Reference proteome</keyword>
<dbReference type="SUPFAM" id="SSF144059">
    <property type="entry name" value="ImpE-like"/>
    <property type="match status" value="1"/>
</dbReference>
<protein>
    <submittedName>
        <fullName evidence="1">Type VI secretion system protein ImpE</fullName>
    </submittedName>
</protein>
<dbReference type="EMBL" id="JAVDQN010000001">
    <property type="protein sequence ID" value="MDR6374711.1"/>
    <property type="molecule type" value="Genomic_DNA"/>
</dbReference>
<dbReference type="InterPro" id="IPR011990">
    <property type="entry name" value="TPR-like_helical_dom_sf"/>
</dbReference>
<proteinExistence type="predicted"/>
<dbReference type="Gene3D" id="1.25.40.10">
    <property type="entry name" value="Tetratricopeptide repeat domain"/>
    <property type="match status" value="1"/>
</dbReference>
<name>A0ABU1KUS4_9BURK</name>
<dbReference type="PIRSF" id="PIRSF029288">
    <property type="entry name" value="SciE_ImpE"/>
    <property type="match status" value="1"/>
</dbReference>
<dbReference type="Pfam" id="PF07024">
    <property type="entry name" value="ImpE"/>
    <property type="match status" value="1"/>
</dbReference>
<evidence type="ECO:0000313" key="1">
    <source>
        <dbReference type="EMBL" id="MDR6374711.1"/>
    </source>
</evidence>
<dbReference type="Proteomes" id="UP001185254">
    <property type="component" value="Unassembled WGS sequence"/>
</dbReference>
<dbReference type="InterPro" id="IPR009211">
    <property type="entry name" value="TagJ"/>
</dbReference>
<organism evidence="1 2">
    <name type="scientific">Paraburkholderia caledonica</name>
    <dbReference type="NCBI Taxonomy" id="134536"/>
    <lineage>
        <taxon>Bacteria</taxon>
        <taxon>Pseudomonadati</taxon>
        <taxon>Pseudomonadota</taxon>
        <taxon>Betaproteobacteria</taxon>
        <taxon>Burkholderiales</taxon>
        <taxon>Burkholderiaceae</taxon>
        <taxon>Paraburkholderia</taxon>
    </lineage>
</organism>
<sequence length="292" mass="32590">MTVASSASLTLNRAAGPSRNQPLEKWLAQAEAQVREQPVVGRHRWILFQLLCVLECWDRAVQQLQVCAQLSPELATVALAYRDLIREERRRARVLTACERPGFVFDTPSWVDGLLDALRFAAAGELDEADIARQRALDEAPLVPVRNYERRLDWIADSDSRLGPVCELITAGCYRWLPFSDISAWHVEPPTTLLDLIWTPCVLTLVDGSAVRGFMPARYPSVANAAGDRDESDALLLGRKTIWQEVGLTGVIAEGQKTWVTSAGDFSLFELPTCDFGQRIAEYEDAQKVGHR</sequence>
<gene>
    <name evidence="1" type="ORF">J2776_001387</name>
</gene>
<reference evidence="1 2" key="1">
    <citation type="submission" date="2023-07" db="EMBL/GenBank/DDBJ databases">
        <title>Sorghum-associated microbial communities from plants grown in Nebraska, USA.</title>
        <authorList>
            <person name="Schachtman D."/>
        </authorList>
    </citation>
    <scope>NUCLEOTIDE SEQUENCE [LARGE SCALE GENOMIC DNA]</scope>
    <source>
        <strain evidence="1 2">DS1039</strain>
    </source>
</reference>